<evidence type="ECO:0000259" key="4">
    <source>
        <dbReference type="Pfam" id="PF13859"/>
    </source>
</evidence>
<dbReference type="GO" id="GO:0009313">
    <property type="term" value="P:oligosaccharide catabolic process"/>
    <property type="evidence" value="ECO:0007669"/>
    <property type="project" value="TreeGrafter"/>
</dbReference>
<keyword evidence="1" id="KW-0677">Repeat</keyword>
<dbReference type="EMBL" id="JABDHM010000261">
    <property type="protein sequence ID" value="KAF5215884.1"/>
    <property type="molecule type" value="Genomic_DNA"/>
</dbReference>
<reference evidence="6 7" key="1">
    <citation type="journal article" date="2019" name="Genome Biol. Evol.">
        <title>Nanopore Sequencing Significantly Improves Genome Assembly of the Protozoan Parasite Trypanosoma cruzi.</title>
        <authorList>
            <person name="Diaz-Viraque F."/>
            <person name="Pita S."/>
            <person name="Greif G."/>
            <person name="de Souza R.C.M."/>
            <person name="Iraola G."/>
            <person name="Robello C."/>
        </authorList>
    </citation>
    <scope>NUCLEOTIDE SEQUENCE [LARGE SCALE GENOMIC DNA]</scope>
    <source>
        <strain evidence="6 7">Berenice</strain>
    </source>
</reference>
<dbReference type="InterPro" id="IPR055239">
    <property type="entry name" value="TS_C"/>
</dbReference>
<dbReference type="Gene3D" id="2.60.120.200">
    <property type="match status" value="1"/>
</dbReference>
<feature type="domain" description="Sialidase" evidence="4">
    <location>
        <begin position="385"/>
        <end position="718"/>
    </location>
</feature>
<feature type="region of interest" description="Disordered" evidence="2">
    <location>
        <begin position="290"/>
        <end position="316"/>
    </location>
</feature>
<dbReference type="InterPro" id="IPR011040">
    <property type="entry name" value="Sialidase"/>
</dbReference>
<organism evidence="6 7">
    <name type="scientific">Trypanosoma cruzi</name>
    <dbReference type="NCBI Taxonomy" id="5693"/>
    <lineage>
        <taxon>Eukaryota</taxon>
        <taxon>Discoba</taxon>
        <taxon>Euglenozoa</taxon>
        <taxon>Kinetoplastea</taxon>
        <taxon>Metakinetoplastina</taxon>
        <taxon>Trypanosomatida</taxon>
        <taxon>Trypanosomatidae</taxon>
        <taxon>Trypanosoma</taxon>
        <taxon>Schizotrypanum</taxon>
    </lineage>
</organism>
<dbReference type="GO" id="GO:0006689">
    <property type="term" value="P:ganglioside catabolic process"/>
    <property type="evidence" value="ECO:0007669"/>
    <property type="project" value="TreeGrafter"/>
</dbReference>
<protein>
    <submittedName>
        <fullName evidence="6">Trans-sialidase</fullName>
    </submittedName>
</protein>
<dbReference type="PRINTS" id="PR01803">
    <property type="entry name" value="TCSIALIDASE"/>
</dbReference>
<dbReference type="InterPro" id="IPR008377">
    <property type="entry name" value="Sialidase_trypan"/>
</dbReference>
<dbReference type="Gene3D" id="2.120.10.10">
    <property type="match status" value="1"/>
</dbReference>
<dbReference type="Pfam" id="PF22925">
    <property type="entry name" value="TS_C"/>
    <property type="match status" value="1"/>
</dbReference>
<evidence type="ECO:0000259" key="5">
    <source>
        <dbReference type="Pfam" id="PF22925"/>
    </source>
</evidence>
<dbReference type="GO" id="GO:0005737">
    <property type="term" value="C:cytoplasm"/>
    <property type="evidence" value="ECO:0007669"/>
    <property type="project" value="TreeGrafter"/>
</dbReference>
<accession>A0A7J6XMZ9</accession>
<sequence length="881" mass="96034">MRFCCTVLFVRPFTCSAPAFTSLLRVSAGTHNHMHAQNAHCSGFGCFFCSVCWRLRVAAASSVGVKGRRREGARTASHFCCWRDAPPMTALSWAPNPIVGVMAGNFVATSWLGEDPLPRVALWVIARSVCAVFVGSGLWPYAFGRGIELEAVAVCLFSSMLGDCWRCAFVVWRAESFLPRTDGTAMVSVCVCVCEGWCGRWSSVLPIPDCLVPRFLRGCSALLPSDVSDVLPLLFSSPLLEHIHARKEGKQARIATVKFEDTERTNNSSTHYPHTHICMLSRVAAVKAPRTHNRRGVTGSSGRRREGRESEPQRPNMSRRVFASAVLLLLVVMMCCGPCDAADVVESKSGDVQLPQWVDIFLPNKTQVVAKNGSASGVKFVFISPSLVSAGGVMIAVAEGRTKYNDPHKSGWLDSSDIVAGYINAAGTWPSIVAEIAKTEWRAHTALGSWNGKDHVSVWYWPTTIAKDNKVFLLVGGYGETYNYDYETWAMDDWDIQLVVGEVTQATDIKHSKPISWGEPTSLLPQIPQKIKSGLKKFVAAGGSGIVMGNGTLVFPLMVSNRTNFPFSMITYSKDNGKSWEFPGGISPAKCIHPRITEWENGKLLMVGLCGSDRKVFESCDMGTTWTEAIGTLPGVWLKSKSGAPLDEGLHVGALITATIEGRKVMLYTQRGYASGENKANALYLWVTDNNRTLHIGPVSVDSVLNKTFDNTLLYSDGALHLLQAKGDHESTAISLARLSEELKTIKSVLRTWAQLDASFSASSIPTTGLVGFLSNTSSGGDTWIDEYRCVNASVTKASKVKNGFKFTGTGSMATWPVNSREDNRKYSFVNHRFTLVATVTIHQVAKGSTPLLGAGLGDGHGAKIIELSYSMNKTWETVFD</sequence>
<evidence type="ECO:0000256" key="1">
    <source>
        <dbReference type="ARBA" id="ARBA00022737"/>
    </source>
</evidence>
<name>A0A7J6XMZ9_TRYCR</name>
<dbReference type="CDD" id="cd15482">
    <property type="entry name" value="Sialidase_non-viral"/>
    <property type="match status" value="1"/>
</dbReference>
<keyword evidence="3" id="KW-0732">Signal</keyword>
<dbReference type="SUPFAM" id="SSF49899">
    <property type="entry name" value="Concanavalin A-like lectins/glucanases"/>
    <property type="match status" value="1"/>
</dbReference>
<dbReference type="GO" id="GO:0016020">
    <property type="term" value="C:membrane"/>
    <property type="evidence" value="ECO:0007669"/>
    <property type="project" value="TreeGrafter"/>
</dbReference>
<dbReference type="InterPro" id="IPR026856">
    <property type="entry name" value="Sialidase_fam"/>
</dbReference>
<feature type="signal peptide" evidence="3">
    <location>
        <begin position="1"/>
        <end position="16"/>
    </location>
</feature>
<dbReference type="PANTHER" id="PTHR10628">
    <property type="entry name" value="SIALIDASE"/>
    <property type="match status" value="1"/>
</dbReference>
<proteinExistence type="predicted"/>
<dbReference type="AlphaFoldDB" id="A0A7J6XMZ9"/>
<feature type="domain" description="Trans-sialidase C-terminal" evidence="5">
    <location>
        <begin position="766"/>
        <end position="880"/>
    </location>
</feature>
<dbReference type="InterPro" id="IPR036278">
    <property type="entry name" value="Sialidase_sf"/>
</dbReference>
<feature type="non-terminal residue" evidence="6">
    <location>
        <position position="881"/>
    </location>
</feature>
<dbReference type="Proteomes" id="UP000583944">
    <property type="component" value="Unassembled WGS sequence"/>
</dbReference>
<evidence type="ECO:0000256" key="2">
    <source>
        <dbReference type="SAM" id="MobiDB-lite"/>
    </source>
</evidence>
<gene>
    <name evidence="6" type="ORF">ECC02_011396</name>
</gene>
<dbReference type="SUPFAM" id="SSF50939">
    <property type="entry name" value="Sialidases"/>
    <property type="match status" value="1"/>
</dbReference>
<comment type="caution">
    <text evidence="6">The sequence shown here is derived from an EMBL/GenBank/DDBJ whole genome shotgun (WGS) entry which is preliminary data.</text>
</comment>
<dbReference type="InterPro" id="IPR013320">
    <property type="entry name" value="ConA-like_dom_sf"/>
</dbReference>
<dbReference type="GO" id="GO:0004308">
    <property type="term" value="F:exo-alpha-sialidase activity"/>
    <property type="evidence" value="ECO:0007669"/>
    <property type="project" value="InterPro"/>
</dbReference>
<dbReference type="VEuPathDB" id="TriTrypDB:BCY84_09263"/>
<dbReference type="VEuPathDB" id="TriTrypDB:ECC02_011396"/>
<feature type="chain" id="PRO_5029458709" evidence="3">
    <location>
        <begin position="17"/>
        <end position="881"/>
    </location>
</feature>
<evidence type="ECO:0000313" key="6">
    <source>
        <dbReference type="EMBL" id="KAF5215884.1"/>
    </source>
</evidence>
<dbReference type="Pfam" id="PF13859">
    <property type="entry name" value="BNR_3"/>
    <property type="match status" value="1"/>
</dbReference>
<evidence type="ECO:0000256" key="3">
    <source>
        <dbReference type="SAM" id="SignalP"/>
    </source>
</evidence>
<evidence type="ECO:0000313" key="7">
    <source>
        <dbReference type="Proteomes" id="UP000583944"/>
    </source>
</evidence>
<feature type="compositionally biased region" description="Basic and acidic residues" evidence="2">
    <location>
        <begin position="303"/>
        <end position="312"/>
    </location>
</feature>
<dbReference type="PANTHER" id="PTHR10628:SF30">
    <property type="entry name" value="EXO-ALPHA-SIALIDASE"/>
    <property type="match status" value="1"/>
</dbReference>